<evidence type="ECO:0000256" key="15">
    <source>
        <dbReference type="RuleBase" id="RU003693"/>
    </source>
</evidence>
<keyword evidence="21" id="KW-1185">Reference proteome</keyword>
<evidence type="ECO:0000256" key="6">
    <source>
        <dbReference type="ARBA" id="ARBA00022898"/>
    </source>
</evidence>
<dbReference type="FunFam" id="3.40.640.10:FF:000006">
    <property type="entry name" value="5-aminolevulinate synthase, mitochondrial"/>
    <property type="match status" value="1"/>
</dbReference>
<dbReference type="InterPro" id="IPR004839">
    <property type="entry name" value="Aminotransferase_I/II_large"/>
</dbReference>
<feature type="region of interest" description="Disordered" evidence="17">
    <location>
        <begin position="60"/>
        <end position="96"/>
    </location>
</feature>
<keyword evidence="6 15" id="KW-0663">Pyridoxal phosphate</keyword>
<sequence length="582" mass="64464">METIIRRCPFLSRVPQAFFQQARKSLVVYAQKCPVMMDLASKPLARSLCSSPASFQKADDTVTSAQTSAEKVADGGTTTKLPQNHPLPKPPSGQASVASKCPFLAAEMGQNSSVVRQASLQLQEDVQEVRTVQKVSNFRYDEFFERKIEEKKSDHTYRVFKTVNRRATDFPMGDDYTDSLSDRRDVSVWCSNDYLGMSRHPRVVNSITETLRKHGSGAGGTRNISGTSKFHVELEQELADLHRKDAALLFTSCFVANDSTLFTLAKMIPGCEIYSDAGNHASMIQGIRNSGAKKFVFRHNDPDHLRELLQKSDPSTPKIVAFETVHSMDGAVCPLDELCDVAHEFGAITFVDEVHAVGLYGARGGGIGDRDGIMHKMDIISGTLGKAYGCVGGYIASTAALVDTVRSYAAGFIFTTSLPPMLLAGARESIQTLKGEEGRALRRKHQRNVKLLRQMLMDSGLPVVHCPSHIIPVRVSDAEKNTEVCDVMMSRYNIYVQAINYPTVARGEELLRIAPTPHHTPQMMTHFVEKLVQTWKESGLPLKPHSSAECNFCRQPLHFELMTEREQSYFRGLSHPISAHAG</sequence>
<dbReference type="GeneTree" id="ENSGT00940000156030"/>
<evidence type="ECO:0000313" key="21">
    <source>
        <dbReference type="Proteomes" id="UP000694402"/>
    </source>
</evidence>
<dbReference type="GO" id="GO:0042541">
    <property type="term" value="P:hemoglobin biosynthetic process"/>
    <property type="evidence" value="ECO:0007669"/>
    <property type="project" value="TreeGrafter"/>
</dbReference>
<protein>
    <recommendedName>
        <fullName evidence="16">5-aminolevulinate synthase</fullName>
        <ecNumber evidence="16">2.3.1.37</ecNumber>
    </recommendedName>
    <alternativeName>
        <fullName evidence="16">5-aminolevulinic acid synthase</fullName>
    </alternativeName>
    <alternativeName>
        <fullName evidence="16">Delta-ALA synthase</fullName>
    </alternativeName>
    <alternativeName>
        <fullName evidence="16">Delta-aminolevulinate synthase</fullName>
    </alternativeName>
</protein>
<feature type="domain" description="Aminotransferase class I/classII large" evidence="18">
    <location>
        <begin position="185"/>
        <end position="531"/>
    </location>
</feature>
<evidence type="ECO:0000313" key="20">
    <source>
        <dbReference type="Ensembl" id="ENSOTSP00005038624.2"/>
    </source>
</evidence>
<dbReference type="Ensembl" id="ENSOTST00005042011.2">
    <property type="protein sequence ID" value="ENSOTSP00005038624.2"/>
    <property type="gene ID" value="ENSOTSG00005018266.2"/>
</dbReference>
<dbReference type="InterPro" id="IPR015421">
    <property type="entry name" value="PyrdxlP-dep_Trfase_major"/>
</dbReference>
<evidence type="ECO:0000256" key="7">
    <source>
        <dbReference type="ARBA" id="ARBA00022946"/>
    </source>
</evidence>
<keyword evidence="9 16" id="KW-0350">Heme biosynthesis</keyword>
<dbReference type="GO" id="GO:0005759">
    <property type="term" value="C:mitochondrial matrix"/>
    <property type="evidence" value="ECO:0007669"/>
    <property type="project" value="UniProtKB-UniRule"/>
</dbReference>
<dbReference type="InterPro" id="IPR015422">
    <property type="entry name" value="PyrdxlP-dep_Trfase_small"/>
</dbReference>
<dbReference type="GO" id="GO:0003870">
    <property type="term" value="F:5-aminolevulinate synthase activity"/>
    <property type="evidence" value="ECO:0007669"/>
    <property type="project" value="UniProtKB-EC"/>
</dbReference>
<evidence type="ECO:0000256" key="12">
    <source>
        <dbReference type="ARBA" id="ARBA00023315"/>
    </source>
</evidence>
<evidence type="ECO:0000256" key="9">
    <source>
        <dbReference type="ARBA" id="ARBA00023133"/>
    </source>
</evidence>
<gene>
    <name evidence="20" type="primary">ALAS1</name>
</gene>
<dbReference type="GO" id="GO:0030170">
    <property type="term" value="F:pyridoxal phosphate binding"/>
    <property type="evidence" value="ECO:0007669"/>
    <property type="project" value="UniProtKB-UniRule"/>
</dbReference>
<evidence type="ECO:0000259" key="18">
    <source>
        <dbReference type="Pfam" id="PF00155"/>
    </source>
</evidence>
<comment type="subcellular location">
    <subcellularLocation>
        <location evidence="16">Mitochondrion inner membrane</location>
        <topology evidence="16">Peripheral membrane protein</topology>
    </subcellularLocation>
    <text evidence="16">Localizes to the matrix side of the mitochondrion inner membrane.</text>
</comment>
<evidence type="ECO:0000256" key="14">
    <source>
        <dbReference type="ARBA" id="ARBA00049013"/>
    </source>
</evidence>
<dbReference type="SUPFAM" id="SSF53383">
    <property type="entry name" value="PLP-dependent transferases"/>
    <property type="match status" value="1"/>
</dbReference>
<comment type="function">
    <text evidence="13">Catalyzes the pyridoxal 5'-phosphate (PLP)-dependent condensation of succinyl-CoA and glycine to form aminolevulinic acid (ALA), with CoA and CO2 as by-products.</text>
</comment>
<dbReference type="InterPro" id="IPR001917">
    <property type="entry name" value="Aminotrans_II_pyridoxalP_BS"/>
</dbReference>
<keyword evidence="7" id="KW-0809">Transit peptide</keyword>
<comment type="cofactor">
    <cofactor evidence="1 15">
        <name>pyridoxal 5'-phosphate</name>
        <dbReference type="ChEBI" id="CHEBI:597326"/>
    </cofactor>
</comment>
<evidence type="ECO:0000256" key="3">
    <source>
        <dbReference type="ARBA" id="ARBA00008392"/>
    </source>
</evidence>
<evidence type="ECO:0000256" key="13">
    <source>
        <dbReference type="ARBA" id="ARBA00037218"/>
    </source>
</evidence>
<dbReference type="Gene3D" id="3.40.640.10">
    <property type="entry name" value="Type I PLP-dependent aspartate aminotransferase-like (Major domain)"/>
    <property type="match status" value="1"/>
</dbReference>
<dbReference type="NCBIfam" id="TIGR01821">
    <property type="entry name" value="5aminolev_synth"/>
    <property type="match status" value="1"/>
</dbReference>
<evidence type="ECO:0000256" key="5">
    <source>
        <dbReference type="ARBA" id="ARBA00022792"/>
    </source>
</evidence>
<evidence type="ECO:0000256" key="4">
    <source>
        <dbReference type="ARBA" id="ARBA00022679"/>
    </source>
</evidence>
<dbReference type="FunFam" id="3.90.1150.10:FF:000045">
    <property type="entry name" value="5-aminolevulinate synthase"/>
    <property type="match status" value="1"/>
</dbReference>
<keyword evidence="8 16" id="KW-0496">Mitochondrion</keyword>
<keyword evidence="11" id="KW-0379">Hydroxylation</keyword>
<evidence type="ECO:0000256" key="1">
    <source>
        <dbReference type="ARBA" id="ARBA00001933"/>
    </source>
</evidence>
<dbReference type="InterPro" id="IPR010961">
    <property type="entry name" value="4pyrrol_synth_NH2levulA_synth"/>
</dbReference>
<proteinExistence type="inferred from homology"/>
<dbReference type="PANTHER" id="PTHR13693">
    <property type="entry name" value="CLASS II AMINOTRANSFERASE/8-AMINO-7-OXONONANOATE SYNTHASE"/>
    <property type="match status" value="1"/>
</dbReference>
<dbReference type="PROSITE" id="PS00599">
    <property type="entry name" value="AA_TRANSFER_CLASS_2"/>
    <property type="match status" value="1"/>
</dbReference>
<comment type="pathway">
    <text evidence="2 16">Porphyrin-containing compound metabolism; protoporphyrin-IX biosynthesis; 5-aminolevulinate from glycine: step 1/1.</text>
</comment>
<dbReference type="InterPro" id="IPR015424">
    <property type="entry name" value="PyrdxlP-dep_Trfase"/>
</dbReference>
<accession>A0A8C8FR66</accession>
<dbReference type="GO" id="GO:0048821">
    <property type="term" value="P:erythrocyte development"/>
    <property type="evidence" value="ECO:0007669"/>
    <property type="project" value="TreeGrafter"/>
</dbReference>
<evidence type="ECO:0000256" key="2">
    <source>
        <dbReference type="ARBA" id="ARBA00005029"/>
    </source>
</evidence>
<keyword evidence="12 16" id="KW-0012">Acyltransferase</keyword>
<dbReference type="EC" id="2.3.1.37" evidence="16"/>
<feature type="domain" description="5-aminolevulinate synthase presequence" evidence="19">
    <location>
        <begin position="2"/>
        <end position="130"/>
    </location>
</feature>
<dbReference type="Gene3D" id="3.90.1150.10">
    <property type="entry name" value="Aspartate Aminotransferase, domain 1"/>
    <property type="match status" value="1"/>
</dbReference>
<dbReference type="PANTHER" id="PTHR13693:SF50">
    <property type="entry name" value="5-AMINOLEVULINATE SYNTHASE, NON-SPECIFIC, MITOCHONDRIAL"/>
    <property type="match status" value="1"/>
</dbReference>
<evidence type="ECO:0000256" key="17">
    <source>
        <dbReference type="SAM" id="MobiDB-lite"/>
    </source>
</evidence>
<keyword evidence="10" id="KW-0472">Membrane</keyword>
<organism evidence="20 21">
    <name type="scientific">Oncorhynchus tshawytscha</name>
    <name type="common">Chinook salmon</name>
    <name type="synonym">Salmo tshawytscha</name>
    <dbReference type="NCBI Taxonomy" id="74940"/>
    <lineage>
        <taxon>Eukaryota</taxon>
        <taxon>Metazoa</taxon>
        <taxon>Chordata</taxon>
        <taxon>Craniata</taxon>
        <taxon>Vertebrata</taxon>
        <taxon>Euteleostomi</taxon>
        <taxon>Actinopterygii</taxon>
        <taxon>Neopterygii</taxon>
        <taxon>Teleostei</taxon>
        <taxon>Protacanthopterygii</taxon>
        <taxon>Salmoniformes</taxon>
        <taxon>Salmonidae</taxon>
        <taxon>Salmoninae</taxon>
        <taxon>Oncorhynchus</taxon>
    </lineage>
</organism>
<dbReference type="Pfam" id="PF09029">
    <property type="entry name" value="Preseq_ALAS"/>
    <property type="match status" value="1"/>
</dbReference>
<dbReference type="UniPathway" id="UPA00251">
    <property type="reaction ID" value="UER00375"/>
</dbReference>
<dbReference type="Proteomes" id="UP000694402">
    <property type="component" value="Unassembled WGS sequence"/>
</dbReference>
<evidence type="ECO:0000256" key="11">
    <source>
        <dbReference type="ARBA" id="ARBA00023278"/>
    </source>
</evidence>
<dbReference type="GO" id="GO:0005743">
    <property type="term" value="C:mitochondrial inner membrane"/>
    <property type="evidence" value="ECO:0007669"/>
    <property type="project" value="UniProtKB-SubCell"/>
</dbReference>
<comment type="similarity">
    <text evidence="3 15">Belongs to the class-II pyridoxal-phosphate-dependent aminotransferase family.</text>
</comment>
<keyword evidence="4 16" id="KW-0808">Transferase</keyword>
<evidence type="ECO:0000256" key="8">
    <source>
        <dbReference type="ARBA" id="ARBA00023128"/>
    </source>
</evidence>
<reference evidence="20" key="1">
    <citation type="submission" date="2025-08" db="UniProtKB">
        <authorList>
            <consortium name="Ensembl"/>
        </authorList>
    </citation>
    <scope>IDENTIFICATION</scope>
</reference>
<dbReference type="InterPro" id="IPR050087">
    <property type="entry name" value="AON_synthase_class-II"/>
</dbReference>
<reference evidence="20" key="2">
    <citation type="submission" date="2025-09" db="UniProtKB">
        <authorList>
            <consortium name="Ensembl"/>
        </authorList>
    </citation>
    <scope>IDENTIFICATION</scope>
</reference>
<dbReference type="GO" id="GO:0006782">
    <property type="term" value="P:protoporphyrinogen IX biosynthetic process"/>
    <property type="evidence" value="ECO:0007669"/>
    <property type="project" value="UniProtKB-UniRule"/>
</dbReference>
<evidence type="ECO:0000256" key="16">
    <source>
        <dbReference type="RuleBase" id="RU910713"/>
    </source>
</evidence>
<comment type="catalytic activity">
    <reaction evidence="14">
        <text>succinyl-CoA + glycine + H(+) = 5-aminolevulinate + CO2 + CoA</text>
        <dbReference type="Rhea" id="RHEA:12921"/>
        <dbReference type="ChEBI" id="CHEBI:15378"/>
        <dbReference type="ChEBI" id="CHEBI:16526"/>
        <dbReference type="ChEBI" id="CHEBI:57287"/>
        <dbReference type="ChEBI" id="CHEBI:57292"/>
        <dbReference type="ChEBI" id="CHEBI:57305"/>
        <dbReference type="ChEBI" id="CHEBI:356416"/>
        <dbReference type="EC" id="2.3.1.37"/>
    </reaction>
    <physiologicalReaction direction="left-to-right" evidence="14">
        <dbReference type="Rhea" id="RHEA:12922"/>
    </physiologicalReaction>
</comment>
<evidence type="ECO:0000256" key="10">
    <source>
        <dbReference type="ARBA" id="ARBA00023136"/>
    </source>
</evidence>
<dbReference type="AlphaFoldDB" id="A0A8C8FR66"/>
<dbReference type="CDD" id="cd06454">
    <property type="entry name" value="KBL_like"/>
    <property type="match status" value="1"/>
</dbReference>
<name>A0A8C8FR66_ONCTS</name>
<dbReference type="Pfam" id="PF00155">
    <property type="entry name" value="Aminotran_1_2"/>
    <property type="match status" value="1"/>
</dbReference>
<keyword evidence="5" id="KW-0999">Mitochondrion inner membrane</keyword>
<dbReference type="InterPro" id="IPR015118">
    <property type="entry name" value="5aminolev_synth_preseq"/>
</dbReference>
<evidence type="ECO:0000259" key="19">
    <source>
        <dbReference type="Pfam" id="PF09029"/>
    </source>
</evidence>